<name>A0ABD3GGT5_9MARC</name>
<evidence type="ECO:0000256" key="1">
    <source>
        <dbReference type="SAM" id="MobiDB-lite"/>
    </source>
</evidence>
<keyword evidence="2" id="KW-0812">Transmembrane</keyword>
<protein>
    <submittedName>
        <fullName evidence="3">Uncharacterized protein</fullName>
    </submittedName>
</protein>
<feature type="transmembrane region" description="Helical" evidence="2">
    <location>
        <begin position="144"/>
        <end position="167"/>
    </location>
</feature>
<reference evidence="3 4" key="1">
    <citation type="submission" date="2024-09" db="EMBL/GenBank/DDBJ databases">
        <title>Chromosome-scale assembly of Riccia sorocarpa.</title>
        <authorList>
            <person name="Paukszto L."/>
        </authorList>
    </citation>
    <scope>NUCLEOTIDE SEQUENCE [LARGE SCALE GENOMIC DNA]</scope>
    <source>
        <strain evidence="3">LP-2024</strain>
        <tissue evidence="3">Aerial parts of the thallus</tissue>
    </source>
</reference>
<feature type="compositionally biased region" description="Acidic residues" evidence="1">
    <location>
        <begin position="52"/>
        <end position="68"/>
    </location>
</feature>
<feature type="region of interest" description="Disordered" evidence="1">
    <location>
        <begin position="47"/>
        <end position="70"/>
    </location>
</feature>
<organism evidence="3 4">
    <name type="scientific">Riccia sorocarpa</name>
    <dbReference type="NCBI Taxonomy" id="122646"/>
    <lineage>
        <taxon>Eukaryota</taxon>
        <taxon>Viridiplantae</taxon>
        <taxon>Streptophyta</taxon>
        <taxon>Embryophyta</taxon>
        <taxon>Marchantiophyta</taxon>
        <taxon>Marchantiopsida</taxon>
        <taxon>Marchantiidae</taxon>
        <taxon>Marchantiales</taxon>
        <taxon>Ricciaceae</taxon>
        <taxon>Riccia</taxon>
    </lineage>
</organism>
<dbReference type="AlphaFoldDB" id="A0ABD3GGT5"/>
<evidence type="ECO:0000313" key="3">
    <source>
        <dbReference type="EMBL" id="KAL3678143.1"/>
    </source>
</evidence>
<comment type="caution">
    <text evidence="3">The sequence shown here is derived from an EMBL/GenBank/DDBJ whole genome shotgun (WGS) entry which is preliminary data.</text>
</comment>
<evidence type="ECO:0000313" key="4">
    <source>
        <dbReference type="Proteomes" id="UP001633002"/>
    </source>
</evidence>
<keyword evidence="4" id="KW-1185">Reference proteome</keyword>
<accession>A0ABD3GGT5</accession>
<dbReference type="Proteomes" id="UP001633002">
    <property type="component" value="Unassembled WGS sequence"/>
</dbReference>
<sequence>MLVPRRGLQQRREHANVQDLEHLTVGGVLAMGEAADEDVIVHIDSDSSAAEYEPEDGWTESDTDPGELTEDKIDDRKTLSDQIEELRYVNSELKDHIMCLKLNKSALSVRVEEHHEAERVLLKKINNLQLRIMKFEARRKVMRLGMYLLVSSTVFAVLLGVACWTSNATKSGLRRRSRGGDIAKVKLRFLLDRAAVSAGRSLGGEKLNFRGRSLTGEKSVESSESLPGEDPLADKLIGLFGGVESYKTGQPKSS</sequence>
<gene>
    <name evidence="3" type="ORF">R1sor_021099</name>
</gene>
<keyword evidence="2" id="KW-0472">Membrane</keyword>
<dbReference type="EMBL" id="JBJQOH010000007">
    <property type="protein sequence ID" value="KAL3678143.1"/>
    <property type="molecule type" value="Genomic_DNA"/>
</dbReference>
<evidence type="ECO:0000256" key="2">
    <source>
        <dbReference type="SAM" id="Phobius"/>
    </source>
</evidence>
<keyword evidence="2" id="KW-1133">Transmembrane helix</keyword>
<proteinExistence type="predicted"/>